<reference evidence="2" key="1">
    <citation type="submission" date="2016-06" db="EMBL/GenBank/DDBJ databases">
        <authorList>
            <person name="Rodrigo-Torres L."/>
            <person name="Arahal R.D."/>
            <person name="Lucena T."/>
        </authorList>
    </citation>
    <scope>NUCLEOTIDE SEQUENCE [LARGE SCALE GENOMIC DNA]</scope>
    <source>
        <strain evidence="2">CECT8203</strain>
    </source>
</reference>
<accession>A0A240EN44</accession>
<dbReference type="Proteomes" id="UP000219336">
    <property type="component" value="Unassembled WGS sequence"/>
</dbReference>
<organism evidence="1 2">
    <name type="scientific">Vibrio thalassae</name>
    <dbReference type="NCBI Taxonomy" id="1243014"/>
    <lineage>
        <taxon>Bacteria</taxon>
        <taxon>Pseudomonadati</taxon>
        <taxon>Pseudomonadota</taxon>
        <taxon>Gammaproteobacteria</taxon>
        <taxon>Vibrionales</taxon>
        <taxon>Vibrionaceae</taxon>
        <taxon>Vibrio</taxon>
    </lineage>
</organism>
<keyword evidence="2" id="KW-1185">Reference proteome</keyword>
<protein>
    <submittedName>
        <fullName evidence="1">Uncharacterized protein</fullName>
    </submittedName>
</protein>
<evidence type="ECO:0000313" key="2">
    <source>
        <dbReference type="Proteomes" id="UP000219336"/>
    </source>
</evidence>
<sequence>MQISHQTHNNETSYMPVTNGIRIEKEVWRVLKTTQISECNSTIQVTVAYILNMAYRIEYQSTNLIISVNKPYYDTRSTIVPL</sequence>
<proteinExistence type="predicted"/>
<name>A0A240EN44_9VIBR</name>
<dbReference type="AlphaFoldDB" id="A0A240EN44"/>
<evidence type="ECO:0000313" key="1">
    <source>
        <dbReference type="EMBL" id="SNX49390.1"/>
    </source>
</evidence>
<dbReference type="EMBL" id="OANU01000056">
    <property type="protein sequence ID" value="SNX49390.1"/>
    <property type="molecule type" value="Genomic_DNA"/>
</dbReference>
<gene>
    <name evidence="1" type="ORF">VTH8203_03037</name>
</gene>